<sequence length="1285" mass="145728">MEYLDDKVAKEALSNTNPYVKAGFLNRLFFIWPFPLFYKGYKYGFTENDIFTHLSSHDTTLLSERLEYEWNNEVKRKNQNASLWKVIFKIFGFQMLFYGSGYFVFEMLRLSQPLILAKYLEYFEPNSTISNNQAYIYAGALTCTTFVETVIIHHAVFHILHLGMRLKAAAIAMMYRKAMRLSKLALADTTIGKMINLISNDVSRFNSCVFLNDLWLAPILLVVYTYLLYIYAGWTGMVGLLLLLCSIPLQGWMGKKTSEYRLKTALKTDERIRIMNEIINGMQVIKMYTWERPFTKLVEAIRKAEMKVIRKKSVLKAIDMAIEALLTKSLIYTCITVYVLTGNSLSAQYVFGLSLLYESLRTSISGAFSNGITQMAEIITSSRRIKEFLLKDERETFIQKVTGPINISLENVSSKWQKSSEDCFLQNITFNAKPGKLTAIIGKVGSGKSTLLNVILKELPLASGQINVNGIISFASQEPWLFMSSIRQNILFGQEYDPEKYNNVIEVCALKRDLQLLLNGDKTIIGERGITLSGGQKARINLARAIYKNADIYLLDDPLSAVDVHVGKKIFRECIQKYLKEKCVILVTHQLHLLKDCNNIYLLNDGRIENSGSYENIKNSGEQFKLLLESLKKNEDETNAGDTDARKRTISSNSENIENEDLDALTIEKEQIVKGKVTWTMYKTYFSAAGNVWKILFLTFIFIISQVFANGTDYFLSVWVNFKAQSNVSGSNFTENSQELSYINKFWFSVLSDTLCLQIYTGLLAVVIVLMTFRGILFYLSCIKASTTLHNNMFSKIINAPMRFFTVNPSGRILNRFSNDMNQVDEYLPTVFSDTLLLGLLMAANVVVVSTVIPYILVPTCFILIIFYLFRSVFIVTSRDIKRIEALKRSPIYSQFTSSLHGLTTIRAFQSENYVINQFDSRQNSYNSTYFMYLACNRTFAFWLDQCSFLFTTLVIFSFLVIQNDYFGGSVGLAITQALSLDGYFQWGIRQWCELENSMTAVERLKEYANVEQEEDLNVSKSQNWPSNGAIQFKNVNLRYAQTEPYVLKNINFKIESKQKIGIVGRTGAGKSSIIAALFRLAEIDGAIIIDNLDTKCIALKTLRSSISIIPQEPVLFSGSLRKNLDPFNEFNDTVLWTALEEVEMKAIVTDLAHGLESPIMEGGANFSVGQRQLICLARALIRNNKILVMDEATANVDPHTDGLIQKTIKNKFANCTVLTIAHRLHTIMDSDKILVMDAGEVVEFDQPLTLLQNHNGKFFSMVQQTGPAMAKDLLAFATSTTSVS</sequence>
<dbReference type="PROSITE" id="PS50929">
    <property type="entry name" value="ABC_TM1F"/>
    <property type="match status" value="2"/>
</dbReference>
<dbReference type="InterPro" id="IPR027417">
    <property type="entry name" value="P-loop_NTPase"/>
</dbReference>
<evidence type="ECO:0000256" key="3">
    <source>
        <dbReference type="ARBA" id="ARBA00022692"/>
    </source>
</evidence>
<feature type="domain" description="ABC transporter" evidence="9">
    <location>
        <begin position="1031"/>
        <end position="1264"/>
    </location>
</feature>
<dbReference type="PANTHER" id="PTHR24223">
    <property type="entry name" value="ATP-BINDING CASSETTE SUB-FAMILY C"/>
    <property type="match status" value="1"/>
</dbReference>
<dbReference type="Pfam" id="PF00005">
    <property type="entry name" value="ABC_tran"/>
    <property type="match status" value="2"/>
</dbReference>
<dbReference type="Pfam" id="PF00664">
    <property type="entry name" value="ABC_membrane"/>
    <property type="match status" value="2"/>
</dbReference>
<dbReference type="InterPro" id="IPR044726">
    <property type="entry name" value="ABCC_6TM_D2"/>
</dbReference>
<feature type="transmembrane region" description="Helical" evidence="8">
    <location>
        <begin position="827"/>
        <end position="847"/>
    </location>
</feature>
<dbReference type="CDD" id="cd03250">
    <property type="entry name" value="ABCC_MRP_domain1"/>
    <property type="match status" value="1"/>
</dbReference>
<feature type="transmembrane region" description="Helical" evidence="8">
    <location>
        <begin position="134"/>
        <end position="160"/>
    </location>
</feature>
<feature type="transmembrane region" description="Helical" evidence="8">
    <location>
        <begin position="219"/>
        <end position="245"/>
    </location>
</feature>
<feature type="transmembrane region" description="Helical" evidence="8">
    <location>
        <begin position="853"/>
        <end position="874"/>
    </location>
</feature>
<dbReference type="GO" id="GO:0005524">
    <property type="term" value="F:ATP binding"/>
    <property type="evidence" value="ECO:0007669"/>
    <property type="project" value="UniProtKB-KW"/>
</dbReference>
<dbReference type="EMBL" id="JBDJPC010000002">
    <property type="protein sequence ID" value="KAL1513309.1"/>
    <property type="molecule type" value="Genomic_DNA"/>
</dbReference>
<evidence type="ECO:0000313" key="12">
    <source>
        <dbReference type="Proteomes" id="UP001566132"/>
    </source>
</evidence>
<feature type="domain" description="ABC transmembrane type-1" evidence="10">
    <location>
        <begin position="103"/>
        <end position="376"/>
    </location>
</feature>
<dbReference type="InterPro" id="IPR050173">
    <property type="entry name" value="ABC_transporter_C-like"/>
</dbReference>
<dbReference type="CDD" id="cd03244">
    <property type="entry name" value="ABCC_MRP_domain2"/>
    <property type="match status" value="1"/>
</dbReference>
<dbReference type="FunFam" id="3.40.50.300:FF:000482">
    <property type="entry name" value="Multidrug resistance-associated protein member 4"/>
    <property type="match status" value="1"/>
</dbReference>
<dbReference type="InterPro" id="IPR003439">
    <property type="entry name" value="ABC_transporter-like_ATP-bd"/>
</dbReference>
<evidence type="ECO:0000256" key="2">
    <source>
        <dbReference type="ARBA" id="ARBA00022448"/>
    </source>
</evidence>
<keyword evidence="12" id="KW-1185">Reference proteome</keyword>
<dbReference type="FunFam" id="1.20.1560.10:FF:000026">
    <property type="entry name" value="Multidrug resistance-associated protein lethal(2)03659"/>
    <property type="match status" value="1"/>
</dbReference>
<dbReference type="SUPFAM" id="SSF52540">
    <property type="entry name" value="P-loop containing nucleoside triphosphate hydrolases"/>
    <property type="match status" value="2"/>
</dbReference>
<dbReference type="FunFam" id="1.20.1560.10:FF:000014">
    <property type="entry name" value="Multidrug resistance-associated protein member 4"/>
    <property type="match status" value="1"/>
</dbReference>
<dbReference type="Gene3D" id="1.20.1560.10">
    <property type="entry name" value="ABC transporter type 1, transmembrane domain"/>
    <property type="match status" value="2"/>
</dbReference>
<dbReference type="Proteomes" id="UP001566132">
    <property type="component" value="Unassembled WGS sequence"/>
</dbReference>
<name>A0ABD1F6T8_HYPHA</name>
<dbReference type="SMART" id="SM00382">
    <property type="entry name" value="AAA"/>
    <property type="match status" value="2"/>
</dbReference>
<dbReference type="GO" id="GO:0016020">
    <property type="term" value="C:membrane"/>
    <property type="evidence" value="ECO:0007669"/>
    <property type="project" value="UniProtKB-SubCell"/>
</dbReference>
<protein>
    <submittedName>
        <fullName evidence="11">Uncharacterized protein</fullName>
    </submittedName>
</protein>
<evidence type="ECO:0000256" key="8">
    <source>
        <dbReference type="SAM" id="Phobius"/>
    </source>
</evidence>
<dbReference type="InterPro" id="IPR017871">
    <property type="entry name" value="ABC_transporter-like_CS"/>
</dbReference>
<dbReference type="InterPro" id="IPR011527">
    <property type="entry name" value="ABC1_TM_dom"/>
</dbReference>
<dbReference type="PANTHER" id="PTHR24223:SF448">
    <property type="entry name" value="FI20146P1-RELATED"/>
    <property type="match status" value="1"/>
</dbReference>
<keyword evidence="4" id="KW-0547">Nucleotide-binding</keyword>
<evidence type="ECO:0000259" key="10">
    <source>
        <dbReference type="PROSITE" id="PS50929"/>
    </source>
</evidence>
<comment type="subcellular location">
    <subcellularLocation>
        <location evidence="1">Membrane</location>
        <topology evidence="1">Multi-pass membrane protein</topology>
    </subcellularLocation>
</comment>
<evidence type="ECO:0000256" key="1">
    <source>
        <dbReference type="ARBA" id="ARBA00004141"/>
    </source>
</evidence>
<feature type="transmembrane region" description="Helical" evidence="8">
    <location>
        <begin position="940"/>
        <end position="962"/>
    </location>
</feature>
<evidence type="ECO:0000259" key="9">
    <source>
        <dbReference type="PROSITE" id="PS50893"/>
    </source>
</evidence>
<evidence type="ECO:0000256" key="5">
    <source>
        <dbReference type="ARBA" id="ARBA00022840"/>
    </source>
</evidence>
<feature type="transmembrane region" description="Helical" evidence="8">
    <location>
        <begin position="691"/>
        <end position="709"/>
    </location>
</feature>
<feature type="transmembrane region" description="Helical" evidence="8">
    <location>
        <begin position="757"/>
        <end position="780"/>
    </location>
</feature>
<organism evidence="11 12">
    <name type="scientific">Hypothenemus hampei</name>
    <name type="common">Coffee berry borer</name>
    <dbReference type="NCBI Taxonomy" id="57062"/>
    <lineage>
        <taxon>Eukaryota</taxon>
        <taxon>Metazoa</taxon>
        <taxon>Ecdysozoa</taxon>
        <taxon>Arthropoda</taxon>
        <taxon>Hexapoda</taxon>
        <taxon>Insecta</taxon>
        <taxon>Pterygota</taxon>
        <taxon>Neoptera</taxon>
        <taxon>Endopterygota</taxon>
        <taxon>Coleoptera</taxon>
        <taxon>Polyphaga</taxon>
        <taxon>Cucujiformia</taxon>
        <taxon>Curculionidae</taxon>
        <taxon>Scolytinae</taxon>
        <taxon>Hypothenemus</taxon>
    </lineage>
</organism>
<feature type="transmembrane region" description="Helical" evidence="8">
    <location>
        <begin position="86"/>
        <end position="105"/>
    </location>
</feature>
<dbReference type="InterPro" id="IPR036640">
    <property type="entry name" value="ABC1_TM_sf"/>
</dbReference>
<evidence type="ECO:0000256" key="4">
    <source>
        <dbReference type="ARBA" id="ARBA00022741"/>
    </source>
</evidence>
<dbReference type="PROSITE" id="PS50893">
    <property type="entry name" value="ABC_TRANSPORTER_2"/>
    <property type="match status" value="2"/>
</dbReference>
<accession>A0ABD1F6T8</accession>
<evidence type="ECO:0000313" key="11">
    <source>
        <dbReference type="EMBL" id="KAL1513309.1"/>
    </source>
</evidence>
<keyword evidence="2" id="KW-0813">Transport</keyword>
<dbReference type="PROSITE" id="PS00211">
    <property type="entry name" value="ABC_TRANSPORTER_1"/>
    <property type="match status" value="3"/>
</dbReference>
<feature type="domain" description="ABC transporter" evidence="9">
    <location>
        <begin position="407"/>
        <end position="630"/>
    </location>
</feature>
<keyword evidence="7 8" id="KW-0472">Membrane</keyword>
<comment type="caution">
    <text evidence="11">The sequence shown here is derived from an EMBL/GenBank/DDBJ whole genome shotgun (WGS) entry which is preliminary data.</text>
</comment>
<dbReference type="InterPro" id="IPR003593">
    <property type="entry name" value="AAA+_ATPase"/>
</dbReference>
<dbReference type="CDD" id="cd18580">
    <property type="entry name" value="ABC_6TM_ABCC_D2"/>
    <property type="match status" value="1"/>
</dbReference>
<keyword evidence="6 8" id="KW-1133">Transmembrane helix</keyword>
<gene>
    <name evidence="11" type="ORF">ABEB36_002731</name>
</gene>
<keyword evidence="3 8" id="KW-0812">Transmembrane</keyword>
<evidence type="ECO:0000256" key="7">
    <source>
        <dbReference type="ARBA" id="ARBA00023136"/>
    </source>
</evidence>
<feature type="domain" description="ABC transmembrane type-1" evidence="10">
    <location>
        <begin position="696"/>
        <end position="997"/>
    </location>
</feature>
<dbReference type="Gene3D" id="3.40.50.300">
    <property type="entry name" value="P-loop containing nucleotide triphosphate hydrolases"/>
    <property type="match status" value="2"/>
</dbReference>
<dbReference type="FunFam" id="3.40.50.300:FF:000163">
    <property type="entry name" value="Multidrug resistance-associated protein member 4"/>
    <property type="match status" value="1"/>
</dbReference>
<reference evidence="11 12" key="1">
    <citation type="submission" date="2024-05" db="EMBL/GenBank/DDBJ databases">
        <title>Genetic variation in Jamaican populations of the coffee berry borer (Hypothenemus hampei).</title>
        <authorList>
            <person name="Errbii M."/>
            <person name="Myrie A."/>
        </authorList>
    </citation>
    <scope>NUCLEOTIDE SEQUENCE [LARGE SCALE GENOMIC DNA]</scope>
    <source>
        <strain evidence="11">JA-Hopewell-2020-01-JO</strain>
        <tissue evidence="11">Whole body</tissue>
    </source>
</reference>
<dbReference type="SUPFAM" id="SSF90123">
    <property type="entry name" value="ABC transporter transmembrane region"/>
    <property type="match status" value="2"/>
</dbReference>
<evidence type="ECO:0000256" key="6">
    <source>
        <dbReference type="ARBA" id="ARBA00022989"/>
    </source>
</evidence>
<proteinExistence type="predicted"/>
<keyword evidence="5" id="KW-0067">ATP-binding</keyword>